<evidence type="ECO:0000256" key="8">
    <source>
        <dbReference type="HAMAP-Rule" id="MF_00912"/>
    </source>
</evidence>
<evidence type="ECO:0000256" key="5">
    <source>
        <dbReference type="ARBA" id="ARBA00022989"/>
    </source>
</evidence>
<comment type="similarity">
    <text evidence="8">Belongs to the FtsQ/DivIB family. DivIB subfamily.</text>
</comment>
<dbReference type="PANTHER" id="PTHR37820:SF1">
    <property type="entry name" value="CELL DIVISION PROTEIN FTSQ"/>
    <property type="match status" value="1"/>
</dbReference>
<dbReference type="HAMAP" id="MF_00912">
    <property type="entry name" value="DivIB"/>
    <property type="match status" value="1"/>
</dbReference>
<dbReference type="GO" id="GO:0043093">
    <property type="term" value="P:FtsZ-dependent cytokinesis"/>
    <property type="evidence" value="ECO:0007669"/>
    <property type="project" value="UniProtKB-UniRule"/>
</dbReference>
<evidence type="ECO:0000256" key="6">
    <source>
        <dbReference type="ARBA" id="ARBA00023136"/>
    </source>
</evidence>
<evidence type="ECO:0000256" key="2">
    <source>
        <dbReference type="ARBA" id="ARBA00022475"/>
    </source>
</evidence>
<dbReference type="EMBL" id="AZFM01000002">
    <property type="protein sequence ID" value="KRL91349.1"/>
    <property type="molecule type" value="Genomic_DNA"/>
</dbReference>
<reference evidence="10 11" key="1">
    <citation type="journal article" date="2015" name="Genome Announc.">
        <title>Expanding the biotechnology potential of lactobacilli through comparative genomics of 213 strains and associated genera.</title>
        <authorList>
            <person name="Sun Z."/>
            <person name="Harris H.M."/>
            <person name="McCann A."/>
            <person name="Guo C."/>
            <person name="Argimon S."/>
            <person name="Zhang W."/>
            <person name="Yang X."/>
            <person name="Jeffery I.B."/>
            <person name="Cooney J.C."/>
            <person name="Kagawa T.F."/>
            <person name="Liu W."/>
            <person name="Song Y."/>
            <person name="Salvetti E."/>
            <person name="Wrobel A."/>
            <person name="Rasinkangas P."/>
            <person name="Parkhill J."/>
            <person name="Rea M.C."/>
            <person name="O'Sullivan O."/>
            <person name="Ritari J."/>
            <person name="Douillard F.P."/>
            <person name="Paul Ross R."/>
            <person name="Yang R."/>
            <person name="Briner A.E."/>
            <person name="Felis G.E."/>
            <person name="de Vos W.M."/>
            <person name="Barrangou R."/>
            <person name="Klaenhammer T.R."/>
            <person name="Caufield P.W."/>
            <person name="Cui Y."/>
            <person name="Zhang H."/>
            <person name="O'Toole P.W."/>
        </authorList>
    </citation>
    <scope>NUCLEOTIDE SEQUENCE [LARGE SCALE GENOMIC DNA]</scope>
    <source>
        <strain evidence="10 11">DSM 16043</strain>
    </source>
</reference>
<comment type="caution">
    <text evidence="10">The sequence shown here is derived from an EMBL/GenBank/DDBJ whole genome shotgun (WGS) entry which is preliminary data.</text>
</comment>
<feature type="transmembrane region" description="Helical" evidence="8">
    <location>
        <begin position="55"/>
        <end position="77"/>
    </location>
</feature>
<dbReference type="PATRIC" id="fig|1423763.3.peg.652"/>
<dbReference type="GO" id="GO:0005886">
    <property type="term" value="C:plasma membrane"/>
    <property type="evidence" value="ECO:0007669"/>
    <property type="project" value="UniProtKB-SubCell"/>
</dbReference>
<keyword evidence="11" id="KW-1185">Reference proteome</keyword>
<dbReference type="InterPro" id="IPR013685">
    <property type="entry name" value="POTRA_FtsQ_type"/>
</dbReference>
<dbReference type="Pfam" id="PF08478">
    <property type="entry name" value="POTRA_1"/>
    <property type="match status" value="1"/>
</dbReference>
<proteinExistence type="inferred from homology"/>
<evidence type="ECO:0000259" key="9">
    <source>
        <dbReference type="PROSITE" id="PS51779"/>
    </source>
</evidence>
<sequence length="289" mass="32480">MRQLPKKKVTKIDPRKELSPYLNHQINQNKTRKKEAKKKVSASLSMLHLERRKSLLKGAGSIIGVSLLAIIGLGYYISPLANVSSVQVKGATDIPAEIVVKNSGIKASDRVLDYKFHQKTISNELAKKYPEVKNVSVDISHLNRVVLNVHEHSTIAYVREGKVYRKILSDGNIGRRKLRWSEIDQSKPLFIGYNQETSFKDDLKLFDSLPADFRDQVKVLSGSTKRKSQIILVMKDGNLVVGNLSTFKEKIKYYNEIRAKAGKNSLIDLEVGAFSRPLTASEKKAYGIS</sequence>
<keyword evidence="3 8" id="KW-0132">Cell division</keyword>
<dbReference type="Gene3D" id="3.40.50.10960">
    <property type="match status" value="1"/>
</dbReference>
<organism evidence="10 11">
    <name type="scientific">Lactobacillus kalixensis DSM 16043</name>
    <dbReference type="NCBI Taxonomy" id="1423763"/>
    <lineage>
        <taxon>Bacteria</taxon>
        <taxon>Bacillati</taxon>
        <taxon>Bacillota</taxon>
        <taxon>Bacilli</taxon>
        <taxon>Lactobacillales</taxon>
        <taxon>Lactobacillaceae</taxon>
        <taxon>Lactobacillus</taxon>
    </lineage>
</organism>
<evidence type="ECO:0000256" key="7">
    <source>
        <dbReference type="ARBA" id="ARBA00023306"/>
    </source>
</evidence>
<evidence type="ECO:0000256" key="1">
    <source>
        <dbReference type="ARBA" id="ARBA00004370"/>
    </source>
</evidence>
<comment type="function">
    <text evidence="8">Cell division protein that may be involved in stabilizing or promoting the assembly of the division complex.</text>
</comment>
<evidence type="ECO:0000256" key="4">
    <source>
        <dbReference type="ARBA" id="ARBA00022692"/>
    </source>
</evidence>
<dbReference type="STRING" id="1423763.FC46_GL000648"/>
<keyword evidence="2 8" id="KW-1003">Cell membrane</keyword>
<evidence type="ECO:0000256" key="3">
    <source>
        <dbReference type="ARBA" id="ARBA00022618"/>
    </source>
</evidence>
<dbReference type="PROSITE" id="PS51779">
    <property type="entry name" value="POTRA"/>
    <property type="match status" value="1"/>
</dbReference>
<dbReference type="InterPro" id="IPR034746">
    <property type="entry name" value="POTRA"/>
</dbReference>
<dbReference type="GO" id="GO:0032153">
    <property type="term" value="C:cell division site"/>
    <property type="evidence" value="ECO:0007669"/>
    <property type="project" value="UniProtKB-UniRule"/>
</dbReference>
<keyword evidence="4 8" id="KW-0812">Transmembrane</keyword>
<dbReference type="PANTHER" id="PTHR37820">
    <property type="entry name" value="CELL DIVISION PROTEIN DIVIB"/>
    <property type="match status" value="1"/>
</dbReference>
<dbReference type="Proteomes" id="UP000051036">
    <property type="component" value="Unassembled WGS sequence"/>
</dbReference>
<evidence type="ECO:0000313" key="11">
    <source>
        <dbReference type="Proteomes" id="UP000051036"/>
    </source>
</evidence>
<dbReference type="InterPro" id="IPR050487">
    <property type="entry name" value="FtsQ_DivIB"/>
</dbReference>
<keyword evidence="5 8" id="KW-1133">Transmembrane helix</keyword>
<protein>
    <recommendedName>
        <fullName evidence="8">Cell division protein DivIB</fullName>
    </recommendedName>
</protein>
<keyword evidence="7 8" id="KW-0131">Cell cycle</keyword>
<gene>
    <name evidence="8" type="primary">divIB</name>
    <name evidence="10" type="ORF">FC46_GL000648</name>
</gene>
<accession>A0A0R1UK78</accession>
<name>A0A0R1UK78_9LACO</name>
<dbReference type="AlphaFoldDB" id="A0A0R1UK78"/>
<dbReference type="InterPro" id="IPR026580">
    <property type="entry name" value="DivIB"/>
</dbReference>
<feature type="domain" description="POTRA" evidence="9">
    <location>
        <begin position="81"/>
        <end position="152"/>
    </location>
</feature>
<comment type="subcellular location">
    <subcellularLocation>
        <location evidence="8">Cell membrane</location>
        <topology evidence="8">Single-pass type II membrane protein</topology>
    </subcellularLocation>
    <subcellularLocation>
        <location evidence="1">Membrane</location>
    </subcellularLocation>
    <text evidence="8">Localizes to the division septum.</text>
</comment>
<evidence type="ECO:0000313" key="10">
    <source>
        <dbReference type="EMBL" id="KRL91349.1"/>
    </source>
</evidence>
<keyword evidence="6 8" id="KW-0472">Membrane</keyword>